<dbReference type="InterPro" id="IPR050951">
    <property type="entry name" value="Retrovirus_Pol_polyprotein"/>
</dbReference>
<dbReference type="EMBL" id="BMAU01021338">
    <property type="protein sequence ID" value="GFY16345.1"/>
    <property type="molecule type" value="Genomic_DNA"/>
</dbReference>
<dbReference type="Proteomes" id="UP000887159">
    <property type="component" value="Unassembled WGS sequence"/>
</dbReference>
<dbReference type="GO" id="GO:0003964">
    <property type="term" value="F:RNA-directed DNA polymerase activity"/>
    <property type="evidence" value="ECO:0007669"/>
    <property type="project" value="UniProtKB-EC"/>
</dbReference>
<accession>A0A8X6SRG6</accession>
<feature type="domain" description="Integrase zinc-binding" evidence="2">
    <location>
        <begin position="1"/>
        <end position="38"/>
    </location>
</feature>
<dbReference type="EC" id="2.7.7.49" evidence="1"/>
<organism evidence="3 4">
    <name type="scientific">Trichonephila clavipes</name>
    <name type="common">Golden silk orbweaver</name>
    <name type="synonym">Nephila clavipes</name>
    <dbReference type="NCBI Taxonomy" id="2585209"/>
    <lineage>
        <taxon>Eukaryota</taxon>
        <taxon>Metazoa</taxon>
        <taxon>Ecdysozoa</taxon>
        <taxon>Arthropoda</taxon>
        <taxon>Chelicerata</taxon>
        <taxon>Arachnida</taxon>
        <taxon>Araneae</taxon>
        <taxon>Araneomorphae</taxon>
        <taxon>Entelegynae</taxon>
        <taxon>Araneoidea</taxon>
        <taxon>Nephilidae</taxon>
        <taxon>Trichonephila</taxon>
    </lineage>
</organism>
<reference evidence="3" key="1">
    <citation type="submission" date="2020-08" db="EMBL/GenBank/DDBJ databases">
        <title>Multicomponent nature underlies the extraordinary mechanical properties of spider dragline silk.</title>
        <authorList>
            <person name="Kono N."/>
            <person name="Nakamura H."/>
            <person name="Mori M."/>
            <person name="Yoshida Y."/>
            <person name="Ohtoshi R."/>
            <person name="Malay A.D."/>
            <person name="Moran D.A.P."/>
            <person name="Tomita M."/>
            <person name="Numata K."/>
            <person name="Arakawa K."/>
        </authorList>
    </citation>
    <scope>NUCLEOTIDE SEQUENCE</scope>
</reference>
<proteinExistence type="predicted"/>
<evidence type="ECO:0000313" key="3">
    <source>
        <dbReference type="EMBL" id="GFY16345.1"/>
    </source>
</evidence>
<sequence>MGPKKTLERIKYSFFWEGLRADVKKFCESCKEYQLTQSTRDNNRSPISSVARPELPPFQVVNMDLIGPIDPPSSKEHKYTLCLVDQYIREIPHSNTGVSPFQLLYGRQPQGSLSIFKSTWMGKHNNLQLCTTPISKYLIDLKSKLKKTAEQAKLVTAVQQENMTYYHNLRLSDKVFQVGEKAIGLIHDSTSKLFEGWQGPATNIEKRNPHSFLVKMPNNSTKHIHQNKLRHYRASSNSVNVIFEEKEFGQVETPPTATEESKFYEVLDNLLTGSRVFSLTCPLGSLGAELMATHFQPNPRSEA</sequence>
<evidence type="ECO:0000259" key="2">
    <source>
        <dbReference type="Pfam" id="PF17921"/>
    </source>
</evidence>
<comment type="caution">
    <text evidence="3">The sequence shown here is derived from an EMBL/GenBank/DDBJ whole genome shotgun (WGS) entry which is preliminary data.</text>
</comment>
<evidence type="ECO:0000256" key="1">
    <source>
        <dbReference type="ARBA" id="ARBA00012493"/>
    </source>
</evidence>
<dbReference type="AlphaFoldDB" id="A0A8X6SRG6"/>
<keyword evidence="4" id="KW-1185">Reference proteome</keyword>
<evidence type="ECO:0000313" key="4">
    <source>
        <dbReference type="Proteomes" id="UP000887159"/>
    </source>
</evidence>
<gene>
    <name evidence="3" type="primary">X975_00807</name>
    <name evidence="3" type="ORF">TNCV_2349901</name>
</gene>
<dbReference type="Gene3D" id="1.10.340.70">
    <property type="match status" value="1"/>
</dbReference>
<dbReference type="InterPro" id="IPR041588">
    <property type="entry name" value="Integrase_H2C2"/>
</dbReference>
<dbReference type="Pfam" id="PF17921">
    <property type="entry name" value="Integrase_H2C2"/>
    <property type="match status" value="1"/>
</dbReference>
<dbReference type="PANTHER" id="PTHR37984:SF15">
    <property type="entry name" value="INTEGRASE CATALYTIC DOMAIN-CONTAINING PROTEIN"/>
    <property type="match status" value="1"/>
</dbReference>
<name>A0A8X6SRG6_TRICX</name>
<protein>
    <recommendedName>
        <fullName evidence="1">RNA-directed DNA polymerase</fullName>
        <ecNumber evidence="1">2.7.7.49</ecNumber>
    </recommendedName>
</protein>
<dbReference type="PANTHER" id="PTHR37984">
    <property type="entry name" value="PROTEIN CBG26694"/>
    <property type="match status" value="1"/>
</dbReference>